<dbReference type="OrthoDB" id="226701at2"/>
<evidence type="ECO:0000256" key="2">
    <source>
        <dbReference type="ARBA" id="ARBA00022475"/>
    </source>
</evidence>
<reference evidence="10" key="1">
    <citation type="submission" date="2017-08" db="EMBL/GenBank/DDBJ databases">
        <authorList>
            <person name="Varghese N."/>
            <person name="Submissions S."/>
        </authorList>
    </citation>
    <scope>NUCLEOTIDE SEQUENCE [LARGE SCALE GENOMIC DNA]</scope>
    <source>
        <strain evidence="10">DSM 4725</strain>
    </source>
</reference>
<dbReference type="EMBL" id="OBQI01000001">
    <property type="protein sequence ID" value="SOC46102.1"/>
    <property type="molecule type" value="Genomic_DNA"/>
</dbReference>
<name>A0A285UW84_9ACTN</name>
<keyword evidence="10" id="KW-1185">Reference proteome</keyword>
<feature type="transmembrane region" description="Helical" evidence="7">
    <location>
        <begin position="85"/>
        <end position="109"/>
    </location>
</feature>
<dbReference type="Pfam" id="PF12696">
    <property type="entry name" value="TraG-D_C"/>
    <property type="match status" value="1"/>
</dbReference>
<evidence type="ECO:0000313" key="9">
    <source>
        <dbReference type="EMBL" id="SOC46102.1"/>
    </source>
</evidence>
<dbReference type="PANTHER" id="PTHR37937:SF1">
    <property type="entry name" value="CONJUGATIVE TRANSFER: DNA TRANSPORT"/>
    <property type="match status" value="1"/>
</dbReference>
<feature type="region of interest" description="Disordered" evidence="6">
    <location>
        <begin position="611"/>
        <end position="636"/>
    </location>
</feature>
<accession>A0A285UW84</accession>
<dbReference type="Proteomes" id="UP000219435">
    <property type="component" value="Unassembled WGS sequence"/>
</dbReference>
<gene>
    <name evidence="9" type="ORF">SAMN05660748_0048</name>
</gene>
<evidence type="ECO:0000256" key="3">
    <source>
        <dbReference type="ARBA" id="ARBA00022692"/>
    </source>
</evidence>
<organism evidence="9 10">
    <name type="scientific">Blastococcus aggregatus</name>
    <dbReference type="NCBI Taxonomy" id="38502"/>
    <lineage>
        <taxon>Bacteria</taxon>
        <taxon>Bacillati</taxon>
        <taxon>Actinomycetota</taxon>
        <taxon>Actinomycetes</taxon>
        <taxon>Geodermatophilales</taxon>
        <taxon>Geodermatophilaceae</taxon>
        <taxon>Blastococcus</taxon>
    </lineage>
</organism>
<dbReference type="SUPFAM" id="SSF52540">
    <property type="entry name" value="P-loop containing nucleoside triphosphate hydrolases"/>
    <property type="match status" value="1"/>
</dbReference>
<evidence type="ECO:0000256" key="5">
    <source>
        <dbReference type="ARBA" id="ARBA00023136"/>
    </source>
</evidence>
<dbReference type="RefSeq" id="WP_097193058.1">
    <property type="nucleotide sequence ID" value="NZ_OBQI01000001.1"/>
</dbReference>
<dbReference type="PANTHER" id="PTHR37937">
    <property type="entry name" value="CONJUGATIVE TRANSFER: DNA TRANSPORT"/>
    <property type="match status" value="1"/>
</dbReference>
<evidence type="ECO:0000256" key="1">
    <source>
        <dbReference type="ARBA" id="ARBA00004651"/>
    </source>
</evidence>
<dbReference type="CDD" id="cd01127">
    <property type="entry name" value="TrwB_TraG_TraD_VirD4"/>
    <property type="match status" value="1"/>
</dbReference>
<comment type="subcellular location">
    <subcellularLocation>
        <location evidence="1">Cell membrane</location>
        <topology evidence="1">Multi-pass membrane protein</topology>
    </subcellularLocation>
</comment>
<evidence type="ECO:0000256" key="6">
    <source>
        <dbReference type="SAM" id="MobiDB-lite"/>
    </source>
</evidence>
<dbReference type="AlphaFoldDB" id="A0A285UW84"/>
<feature type="domain" description="TraD/TraG TraM recognition site" evidence="8">
    <location>
        <begin position="444"/>
        <end position="561"/>
    </location>
</feature>
<dbReference type="InterPro" id="IPR051539">
    <property type="entry name" value="T4SS-coupling_protein"/>
</dbReference>
<evidence type="ECO:0000259" key="8">
    <source>
        <dbReference type="Pfam" id="PF12696"/>
    </source>
</evidence>
<dbReference type="GO" id="GO:0005886">
    <property type="term" value="C:plasma membrane"/>
    <property type="evidence" value="ECO:0007669"/>
    <property type="project" value="UniProtKB-SubCell"/>
</dbReference>
<evidence type="ECO:0000256" key="4">
    <source>
        <dbReference type="ARBA" id="ARBA00022989"/>
    </source>
</evidence>
<keyword evidence="5 7" id="KW-0472">Membrane</keyword>
<keyword evidence="2" id="KW-1003">Cell membrane</keyword>
<proteinExistence type="predicted"/>
<keyword evidence="4 7" id="KW-1133">Transmembrane helix</keyword>
<keyword evidence="3 7" id="KW-0812">Transmembrane</keyword>
<dbReference type="Gene3D" id="3.40.50.300">
    <property type="entry name" value="P-loop containing nucleotide triphosphate hydrolases"/>
    <property type="match status" value="1"/>
</dbReference>
<protein>
    <submittedName>
        <fullName evidence="9">Type IV secretion system protein VirD4</fullName>
    </submittedName>
</protein>
<evidence type="ECO:0000256" key="7">
    <source>
        <dbReference type="SAM" id="Phobius"/>
    </source>
</evidence>
<evidence type="ECO:0000313" key="10">
    <source>
        <dbReference type="Proteomes" id="UP000219435"/>
    </source>
</evidence>
<dbReference type="InterPro" id="IPR032689">
    <property type="entry name" value="TraG-D_C"/>
</dbReference>
<dbReference type="InterPro" id="IPR027417">
    <property type="entry name" value="P-loop_NTPase"/>
</dbReference>
<sequence length="636" mass="66131">MNAGRARPDVGPASWEIPLAAFLVWLTGAALLLPAARAAAALLAGGGWVWPHGSSALVASVGGLLNAEPTAGLNTAQTAALPPPAAVYIAIAGSLALFLAASGGAAWAAHRWLTGRSGMATRSQVADVLGSGRLSRVGPVVRPDLTSARRPGLRRVVNTDVGWRLGHAAVPAAGQLWVPFDRTTGVYGPQGSGKTLDLLAPALLDAPGAALVTLTKAEDLLLTVDARAAGNRPVAVLDPFGAVPGLPELVWDPVAGCVDPMTAERRAKAFTAGTVPGAVTGGTTDSAARFYAFEAAKVLQGYLHAAALTGRTIEDVLEWTAHPQAATQPADVLRAHPHAAPFWDGLLHGALHGDPRTAGNTATTVQQALTLFFQADIRRRCIPGPGRPATDIAALLADGGTVYLLGREDPYASAAPLMTALAEHVLDTALELARDALSGRLCPPLLACLDELPSTAPLPTLRTRMANDRALGISFLYAAQTWRQLVLIYGEDEARALFGLTNVLVAFGGGKDGGFYRELSELLGSTRVRRTSYSYRGTGWSRSTHGETVPVLRPEEIRQLSPGRALVVAENAPPLIAGLTRCLAGRRGAQLLAAQASARDRVAAAREHTASVADRTGRAHGAAARAGLTPVERGLR</sequence>